<dbReference type="PIRSF" id="PIRSF001549">
    <property type="entry name" value="His-tRNA_synth"/>
    <property type="match status" value="1"/>
</dbReference>
<evidence type="ECO:0000259" key="12">
    <source>
        <dbReference type="PROSITE" id="PS50862"/>
    </source>
</evidence>
<keyword evidence="4 10" id="KW-0436">Ligase</keyword>
<evidence type="ECO:0000256" key="1">
    <source>
        <dbReference type="ARBA" id="ARBA00008226"/>
    </source>
</evidence>
<name>A9IWS0_BART1</name>
<reference evidence="13 14" key="1">
    <citation type="journal article" date="2007" name="Nat. Genet.">
        <title>Genomic analysis of Bartonella identifies type IV secretion systems as host adaptability factors.</title>
        <authorList>
            <person name="Saenz H.L."/>
            <person name="Engel P."/>
            <person name="Stoeckli M.C."/>
            <person name="Lanz C."/>
            <person name="Raddatz G."/>
            <person name="Vayssier-Taussat M."/>
            <person name="Birtles R."/>
            <person name="Schuster S.C."/>
            <person name="Dehio C."/>
        </authorList>
    </citation>
    <scope>NUCLEOTIDE SEQUENCE [LARGE SCALE GENOMIC DNA]</scope>
    <source>
        <strain evidence="14">DSM 28219 / CCUG 45778 / CIP 105476 / IBS 506</strain>
    </source>
</reference>
<dbReference type="Pfam" id="PF03129">
    <property type="entry name" value="HGTP_anticodon"/>
    <property type="match status" value="1"/>
</dbReference>
<comment type="subcellular location">
    <subcellularLocation>
        <location evidence="10">Cytoplasm</location>
    </subcellularLocation>
</comment>
<feature type="binding site" evidence="11">
    <location>
        <position position="144"/>
    </location>
    <ligand>
        <name>L-histidine</name>
        <dbReference type="ChEBI" id="CHEBI:57595"/>
    </ligand>
</feature>
<evidence type="ECO:0000256" key="10">
    <source>
        <dbReference type="HAMAP-Rule" id="MF_00127"/>
    </source>
</evidence>
<keyword evidence="3 10" id="KW-0963">Cytoplasm</keyword>
<dbReference type="CDD" id="cd00859">
    <property type="entry name" value="HisRS_anticodon"/>
    <property type="match status" value="1"/>
</dbReference>
<keyword evidence="7 10" id="KW-0648">Protein biosynthesis</keyword>
<organism evidence="13 14">
    <name type="scientific">Bartonella tribocorum (strain DSM 28219 / CCUG 45778 / CIP 105476 / IBS 506)</name>
    <dbReference type="NCBI Taxonomy" id="382640"/>
    <lineage>
        <taxon>Bacteria</taxon>
        <taxon>Pseudomonadati</taxon>
        <taxon>Pseudomonadota</taxon>
        <taxon>Alphaproteobacteria</taxon>
        <taxon>Hyphomicrobiales</taxon>
        <taxon>Bartonellaceae</taxon>
        <taxon>Bartonella</taxon>
    </lineage>
</organism>
<evidence type="ECO:0000256" key="11">
    <source>
        <dbReference type="PIRSR" id="PIRSR001549-1"/>
    </source>
</evidence>
<dbReference type="EC" id="6.1.1.21" evidence="10"/>
<dbReference type="InterPro" id="IPR004516">
    <property type="entry name" value="HisRS/HisZ"/>
</dbReference>
<keyword evidence="14" id="KW-1185">Reference proteome</keyword>
<evidence type="ECO:0000256" key="9">
    <source>
        <dbReference type="ARBA" id="ARBA00047639"/>
    </source>
</evidence>
<dbReference type="InterPro" id="IPR041715">
    <property type="entry name" value="HisRS-like_core"/>
</dbReference>
<dbReference type="SUPFAM" id="SSF55681">
    <property type="entry name" value="Class II aaRS and biotin synthetases"/>
    <property type="match status" value="1"/>
</dbReference>
<evidence type="ECO:0000313" key="13">
    <source>
        <dbReference type="EMBL" id="CAK02030.1"/>
    </source>
</evidence>
<dbReference type="NCBIfam" id="TIGR00442">
    <property type="entry name" value="hisS"/>
    <property type="match status" value="1"/>
</dbReference>
<dbReference type="EMBL" id="AM260525">
    <property type="protein sequence ID" value="CAK02030.1"/>
    <property type="molecule type" value="Genomic_DNA"/>
</dbReference>
<dbReference type="PANTHER" id="PTHR11476:SF7">
    <property type="entry name" value="HISTIDINE--TRNA LIGASE"/>
    <property type="match status" value="1"/>
</dbReference>
<dbReference type="CDD" id="cd00773">
    <property type="entry name" value="HisRS-like_core"/>
    <property type="match status" value="1"/>
</dbReference>
<sequence>MVIRKHILLLENNMSLKQEKTKARLPRGFVDRTSAQLYATETMIAQIREVYELYGFEALETPIFEYTDVLGKFLPDSDRPNAGVFSLQDDDEQWMSLRYDLTAPLARYFAENFETLPKPYRSYRLGFVFRNEKPGPGRFRQFMQFDADIVGTPTVAADAEICMMAADSLEKLGIKPHDYAIRLNNRKILESVLQLIGLGESGQSEKRLTVLRAMDKLDKFGPEGVRLLLGKGRLDESGDFTKGAELQDKEIECILSLLTIEAKTAEETLDILRQIVGQSDQGLEGVRELEEMQTIFAVNGYHNRIKIDPSVVRGLEYYTGPVFEAALLFDVLNDDGQKVVFGSVGGGGRYDGLVARFRGENIPATGFSIGISRLIAALQNLEKLPVKNSLGPVVVLMMDKEPEAVACYQKMVMQLRNAGICAEFYLGASGIKAQMKYADRRQAPCVIIQGSQERESGKIQIKDLIEGARLSHEIKDNQTWRESRPAQVMVDEEQLVQTVQDILAAQKR</sequence>
<feature type="binding site" evidence="11">
    <location>
        <position position="148"/>
    </location>
    <ligand>
        <name>L-histidine</name>
        <dbReference type="ChEBI" id="CHEBI:57595"/>
    </ligand>
</feature>
<evidence type="ECO:0000256" key="2">
    <source>
        <dbReference type="ARBA" id="ARBA00011738"/>
    </source>
</evidence>
<feature type="binding site" evidence="11">
    <location>
        <begin position="317"/>
        <end position="318"/>
    </location>
    <ligand>
        <name>L-histidine</name>
        <dbReference type="ChEBI" id="CHEBI:57595"/>
    </ligand>
</feature>
<dbReference type="GO" id="GO:0004821">
    <property type="term" value="F:histidine-tRNA ligase activity"/>
    <property type="evidence" value="ECO:0007669"/>
    <property type="project" value="UniProtKB-UniRule"/>
</dbReference>
<dbReference type="InterPro" id="IPR036621">
    <property type="entry name" value="Anticodon-bd_dom_sf"/>
</dbReference>
<dbReference type="Gene3D" id="3.40.50.800">
    <property type="entry name" value="Anticodon-binding domain"/>
    <property type="match status" value="1"/>
</dbReference>
<comment type="subunit">
    <text evidence="2 10">Homodimer.</text>
</comment>
<feature type="binding site" evidence="11">
    <location>
        <begin position="100"/>
        <end position="102"/>
    </location>
    <ligand>
        <name>L-histidine</name>
        <dbReference type="ChEBI" id="CHEBI:57595"/>
    </ligand>
</feature>
<feature type="binding site" evidence="11">
    <location>
        <position position="130"/>
    </location>
    <ligand>
        <name>L-histidine</name>
        <dbReference type="ChEBI" id="CHEBI:57595"/>
    </ligand>
</feature>
<dbReference type="Gene3D" id="3.30.930.10">
    <property type="entry name" value="Bira Bifunctional Protein, Domain 2"/>
    <property type="match status" value="1"/>
</dbReference>
<dbReference type="HAMAP" id="MF_00127">
    <property type="entry name" value="His_tRNA_synth"/>
    <property type="match status" value="1"/>
</dbReference>
<feature type="domain" description="Aminoacyl-transfer RNA synthetases class-II family profile" evidence="12">
    <location>
        <begin position="41"/>
        <end position="392"/>
    </location>
</feature>
<dbReference type="GO" id="GO:0005737">
    <property type="term" value="C:cytoplasm"/>
    <property type="evidence" value="ECO:0007669"/>
    <property type="project" value="UniProtKB-SubCell"/>
</dbReference>
<dbReference type="InterPro" id="IPR015807">
    <property type="entry name" value="His-tRNA-ligase"/>
</dbReference>
<dbReference type="GO" id="GO:0005524">
    <property type="term" value="F:ATP binding"/>
    <property type="evidence" value="ECO:0007669"/>
    <property type="project" value="UniProtKB-UniRule"/>
</dbReference>
<evidence type="ECO:0000256" key="4">
    <source>
        <dbReference type="ARBA" id="ARBA00022598"/>
    </source>
</evidence>
<dbReference type="InterPro" id="IPR004154">
    <property type="entry name" value="Anticodon-bd"/>
</dbReference>
<keyword evidence="5 10" id="KW-0547">Nucleotide-binding</keyword>
<dbReference type="InterPro" id="IPR006195">
    <property type="entry name" value="aa-tRNA-synth_II"/>
</dbReference>
<dbReference type="PROSITE" id="PS50862">
    <property type="entry name" value="AA_TRNA_LIGASE_II"/>
    <property type="match status" value="1"/>
</dbReference>
<dbReference type="eggNOG" id="COG0124">
    <property type="taxonomic scope" value="Bacteria"/>
</dbReference>
<gene>
    <name evidence="10 13" type="primary">hisS</name>
    <name evidence="13" type="ordered locus">BT_1728</name>
</gene>
<protein>
    <recommendedName>
        <fullName evidence="10">Histidine--tRNA ligase</fullName>
        <ecNumber evidence="10">6.1.1.21</ecNumber>
    </recommendedName>
    <alternativeName>
        <fullName evidence="10">Histidyl-tRNA synthetase</fullName>
        <shortName evidence="10">HisRS</shortName>
    </alternativeName>
</protein>
<evidence type="ECO:0000256" key="6">
    <source>
        <dbReference type="ARBA" id="ARBA00022840"/>
    </source>
</evidence>
<dbReference type="GO" id="GO:0006427">
    <property type="term" value="P:histidyl-tRNA aminoacylation"/>
    <property type="evidence" value="ECO:0007669"/>
    <property type="project" value="UniProtKB-UniRule"/>
</dbReference>
<dbReference type="InterPro" id="IPR033656">
    <property type="entry name" value="HisRS_anticodon"/>
</dbReference>
<accession>A9IWS0</accession>
<dbReference type="SUPFAM" id="SSF52954">
    <property type="entry name" value="Class II aaRS ABD-related"/>
    <property type="match status" value="1"/>
</dbReference>
<evidence type="ECO:0000256" key="8">
    <source>
        <dbReference type="ARBA" id="ARBA00023146"/>
    </source>
</evidence>
<dbReference type="Proteomes" id="UP000001592">
    <property type="component" value="Chromosome"/>
</dbReference>
<dbReference type="PANTHER" id="PTHR11476">
    <property type="entry name" value="HISTIDYL-TRNA SYNTHETASE"/>
    <property type="match status" value="1"/>
</dbReference>
<feature type="binding site" evidence="11">
    <location>
        <position position="313"/>
    </location>
    <ligand>
        <name>L-histidine</name>
        <dbReference type="ChEBI" id="CHEBI:57595"/>
    </ligand>
</feature>
<evidence type="ECO:0000256" key="7">
    <source>
        <dbReference type="ARBA" id="ARBA00022917"/>
    </source>
</evidence>
<dbReference type="AlphaFoldDB" id="A9IWS0"/>
<comment type="similarity">
    <text evidence="1 10">Belongs to the class-II aminoacyl-tRNA synthetase family.</text>
</comment>
<keyword evidence="8 10" id="KW-0030">Aminoacyl-tRNA synthetase</keyword>
<evidence type="ECO:0000313" key="14">
    <source>
        <dbReference type="Proteomes" id="UP000001592"/>
    </source>
</evidence>
<keyword evidence="6 10" id="KW-0067">ATP-binding</keyword>
<dbReference type="Pfam" id="PF13393">
    <property type="entry name" value="tRNA-synt_His"/>
    <property type="match status" value="1"/>
</dbReference>
<proteinExistence type="inferred from homology"/>
<evidence type="ECO:0000256" key="3">
    <source>
        <dbReference type="ARBA" id="ARBA00022490"/>
    </source>
</evidence>
<dbReference type="InterPro" id="IPR045864">
    <property type="entry name" value="aa-tRNA-synth_II/BPL/LPL"/>
</dbReference>
<dbReference type="KEGG" id="btr:BT_1728"/>
<evidence type="ECO:0000256" key="5">
    <source>
        <dbReference type="ARBA" id="ARBA00022741"/>
    </source>
</evidence>
<comment type="catalytic activity">
    <reaction evidence="9 10">
        <text>tRNA(His) + L-histidine + ATP = L-histidyl-tRNA(His) + AMP + diphosphate + H(+)</text>
        <dbReference type="Rhea" id="RHEA:17313"/>
        <dbReference type="Rhea" id="RHEA-COMP:9665"/>
        <dbReference type="Rhea" id="RHEA-COMP:9689"/>
        <dbReference type="ChEBI" id="CHEBI:15378"/>
        <dbReference type="ChEBI" id="CHEBI:30616"/>
        <dbReference type="ChEBI" id="CHEBI:33019"/>
        <dbReference type="ChEBI" id="CHEBI:57595"/>
        <dbReference type="ChEBI" id="CHEBI:78442"/>
        <dbReference type="ChEBI" id="CHEBI:78527"/>
        <dbReference type="ChEBI" id="CHEBI:456215"/>
        <dbReference type="EC" id="6.1.1.21"/>
    </reaction>
</comment>
<dbReference type="HOGENOM" id="CLU_025113_3_2_5"/>